<dbReference type="Pfam" id="PF00485">
    <property type="entry name" value="PRK"/>
    <property type="match status" value="1"/>
</dbReference>
<dbReference type="EC" id="2.7.1.48" evidence="2"/>
<keyword evidence="4" id="KW-1185">Reference proteome</keyword>
<dbReference type="Proteomes" id="UP000441399">
    <property type="component" value="Unassembled WGS sequence"/>
</dbReference>
<proteinExistence type="predicted"/>
<gene>
    <name evidence="2" type="primary">udk_2</name>
    <name evidence="3" type="synonym">udk_1</name>
    <name evidence="3" type="ORF">OPDIPICF_01517</name>
    <name evidence="2" type="ORF">OPDIPICF_03986</name>
</gene>
<dbReference type="GO" id="GO:0004849">
    <property type="term" value="F:uridine kinase activity"/>
    <property type="evidence" value="ECO:0007669"/>
    <property type="project" value="UniProtKB-EC"/>
</dbReference>
<name>A0A5S9NV65_9GAMM</name>
<keyword evidence="2" id="KW-0808">Transferase</keyword>
<dbReference type="InterPro" id="IPR027417">
    <property type="entry name" value="P-loop_NTPase"/>
</dbReference>
<keyword evidence="2" id="KW-0418">Kinase</keyword>
<dbReference type="AlphaFoldDB" id="A0A5S9NV65"/>
<reference evidence="2 4" key="1">
    <citation type="submission" date="2019-11" db="EMBL/GenBank/DDBJ databases">
        <authorList>
            <person name="Holert J."/>
        </authorList>
    </citation>
    <scope>NUCLEOTIDE SEQUENCE [LARGE SCALE GENOMIC DNA]</scope>
    <source>
        <strain evidence="2">SB11_3</strain>
    </source>
</reference>
<sequence length="298" mass="33564">MVNNDVFTPFLREHQLPQAYLDSALKWLTPMGESIVQHHINAGRPIIVGINGCQGSGKTTLADFLAAWLSHTFGLKTLSLSLDDFYLTRGQRQTLATDVHPLLATRGVPGTHDVSLMQTTLQALTQSGHVKIPVFDKSMDDRAPEADHKSINAPLDIIILEGWCLGTHAESPTDLTTPINSLETNCDVDGIWRSYVNQQLAEVYPTVFDLIDIQIMLKAPNFDCVYRWRLEQEQKLASRSDTANTRIMSAADIEHFVAHYQRLTEHILKTMPQNAHFLFHLDNDRQIQSLETPREVSL</sequence>
<dbReference type="EMBL" id="CACSIO010000003">
    <property type="protein sequence ID" value="CAA0094622.1"/>
    <property type="molecule type" value="Genomic_DNA"/>
</dbReference>
<dbReference type="SUPFAM" id="SSF52540">
    <property type="entry name" value="P-loop containing nucleoside triphosphate hydrolases"/>
    <property type="match status" value="1"/>
</dbReference>
<dbReference type="InterPro" id="IPR006083">
    <property type="entry name" value="PRK/URK"/>
</dbReference>
<dbReference type="Gene3D" id="3.40.50.300">
    <property type="entry name" value="P-loop containing nucleotide triphosphate hydrolases"/>
    <property type="match status" value="1"/>
</dbReference>
<protein>
    <submittedName>
        <fullName evidence="2">Uridine kinase</fullName>
        <ecNumber evidence="2">2.7.1.48</ecNumber>
    </submittedName>
</protein>
<feature type="domain" description="Phosphoribulokinase/uridine kinase" evidence="1">
    <location>
        <begin position="47"/>
        <end position="163"/>
    </location>
</feature>
<dbReference type="GO" id="GO:0005524">
    <property type="term" value="F:ATP binding"/>
    <property type="evidence" value="ECO:0007669"/>
    <property type="project" value="InterPro"/>
</dbReference>
<evidence type="ECO:0000313" key="3">
    <source>
        <dbReference type="EMBL" id="CAA0109948.1"/>
    </source>
</evidence>
<accession>A0A5S9NV65</accession>
<evidence type="ECO:0000313" key="4">
    <source>
        <dbReference type="Proteomes" id="UP000441399"/>
    </source>
</evidence>
<dbReference type="EMBL" id="CACSIO010000012">
    <property type="protein sequence ID" value="CAA0109948.1"/>
    <property type="molecule type" value="Genomic_DNA"/>
</dbReference>
<dbReference type="PANTHER" id="PTHR10285">
    <property type="entry name" value="URIDINE KINASE"/>
    <property type="match status" value="1"/>
</dbReference>
<organism evidence="2 4">
    <name type="scientific">BD1-7 clade bacterium</name>
    <dbReference type="NCBI Taxonomy" id="2029982"/>
    <lineage>
        <taxon>Bacteria</taxon>
        <taxon>Pseudomonadati</taxon>
        <taxon>Pseudomonadota</taxon>
        <taxon>Gammaproteobacteria</taxon>
        <taxon>Cellvibrionales</taxon>
        <taxon>Spongiibacteraceae</taxon>
        <taxon>BD1-7 clade</taxon>
    </lineage>
</organism>
<evidence type="ECO:0000313" key="2">
    <source>
        <dbReference type="EMBL" id="CAA0094622.1"/>
    </source>
</evidence>
<evidence type="ECO:0000259" key="1">
    <source>
        <dbReference type="Pfam" id="PF00485"/>
    </source>
</evidence>